<keyword evidence="1" id="KW-1133">Transmembrane helix</keyword>
<reference evidence="3 4" key="1">
    <citation type="submission" date="2024-11" db="EMBL/GenBank/DDBJ databases">
        <title>Chromosome-level genome assembly of the freshwater bivalve Anodonta woodiana.</title>
        <authorList>
            <person name="Chen X."/>
        </authorList>
    </citation>
    <scope>NUCLEOTIDE SEQUENCE [LARGE SCALE GENOMIC DNA]</scope>
    <source>
        <strain evidence="3">MN2024</strain>
        <tissue evidence="3">Gills</tissue>
    </source>
</reference>
<gene>
    <name evidence="3" type="ORF">ACJMK2_034698</name>
</gene>
<dbReference type="Proteomes" id="UP001634394">
    <property type="component" value="Unassembled WGS sequence"/>
</dbReference>
<dbReference type="PROSITE" id="PS50017">
    <property type="entry name" value="DEATH_DOMAIN"/>
    <property type="match status" value="1"/>
</dbReference>
<evidence type="ECO:0000313" key="4">
    <source>
        <dbReference type="Proteomes" id="UP001634394"/>
    </source>
</evidence>
<evidence type="ECO:0000256" key="1">
    <source>
        <dbReference type="SAM" id="Phobius"/>
    </source>
</evidence>
<sequence>MVADHLSVTECRKLSEALRHKEFLLMNNVTGSQEPNKTCIYLLLMWDRTDGKGRTFEDLDLRLRQIGRTDIANKLSVAVLHEDAVELNKKIMNDPFKDMIPKDSVLLDAAGDTIKLNIDKREYSEPELIGSWEIIYIIIGLVSVVVLLVLSFRFLCPGFVGRVWRKYAPDLVVDWCDLWRKECDICCRNCSNDYSFHVIGSSTKLDDV</sequence>
<dbReference type="Gene3D" id="1.10.533.10">
    <property type="entry name" value="Death Domain, Fas"/>
    <property type="match status" value="1"/>
</dbReference>
<evidence type="ECO:0000313" key="3">
    <source>
        <dbReference type="EMBL" id="KAL3876917.1"/>
    </source>
</evidence>
<dbReference type="InterPro" id="IPR000488">
    <property type="entry name" value="Death_dom"/>
</dbReference>
<proteinExistence type="predicted"/>
<feature type="transmembrane region" description="Helical" evidence="1">
    <location>
        <begin position="134"/>
        <end position="156"/>
    </location>
</feature>
<dbReference type="EMBL" id="JBJQND010000005">
    <property type="protein sequence ID" value="KAL3876917.1"/>
    <property type="molecule type" value="Genomic_DNA"/>
</dbReference>
<dbReference type="InterPro" id="IPR011029">
    <property type="entry name" value="DEATH-like_dom_sf"/>
</dbReference>
<keyword evidence="1" id="KW-0812">Transmembrane</keyword>
<comment type="caution">
    <text evidence="3">The sequence shown here is derived from an EMBL/GenBank/DDBJ whole genome shotgun (WGS) entry which is preliminary data.</text>
</comment>
<name>A0ABD3WSF9_SINWO</name>
<dbReference type="AlphaFoldDB" id="A0ABD3WSF9"/>
<keyword evidence="4" id="KW-1185">Reference proteome</keyword>
<organism evidence="3 4">
    <name type="scientific">Sinanodonta woodiana</name>
    <name type="common">Chinese pond mussel</name>
    <name type="synonym">Anodonta woodiana</name>
    <dbReference type="NCBI Taxonomy" id="1069815"/>
    <lineage>
        <taxon>Eukaryota</taxon>
        <taxon>Metazoa</taxon>
        <taxon>Spiralia</taxon>
        <taxon>Lophotrochozoa</taxon>
        <taxon>Mollusca</taxon>
        <taxon>Bivalvia</taxon>
        <taxon>Autobranchia</taxon>
        <taxon>Heteroconchia</taxon>
        <taxon>Palaeoheterodonta</taxon>
        <taxon>Unionida</taxon>
        <taxon>Unionoidea</taxon>
        <taxon>Unionidae</taxon>
        <taxon>Unioninae</taxon>
        <taxon>Sinanodonta</taxon>
    </lineage>
</organism>
<protein>
    <recommendedName>
        <fullName evidence="2">Death domain-containing protein</fullName>
    </recommendedName>
</protein>
<evidence type="ECO:0000259" key="2">
    <source>
        <dbReference type="PROSITE" id="PS50017"/>
    </source>
</evidence>
<feature type="domain" description="Death" evidence="2">
    <location>
        <begin position="42"/>
        <end position="79"/>
    </location>
</feature>
<accession>A0ABD3WSF9</accession>
<keyword evidence="1" id="KW-0472">Membrane</keyword>